<dbReference type="PANTHER" id="PTHR46766">
    <property type="entry name" value="GLUTAMINE-RICH PROTEIN 2"/>
    <property type="match status" value="1"/>
</dbReference>
<sequence>MDFCLLPPEINSGRMYAGAGSAPLNAAAASWDAIAAQLAEAAAEVAAAISGLAAAWRGPSAAGMTAAATRYQAWLTTTAAQAETTAGQARTAALAYETAFAATVPPALVAANREYLAALVASNLLGQNTAVIMALEAAYADMWAQDVAAMAEYQAASAAVTAGLPQFDSAPPVTNPGQPTGGSLQGIWSYLLGGQTVPQLFWALVQSNVSSGPWQEVTDLLALFTVFWGISTATGPDSPLGGALTKISNHIDMPPAPLAGAPKITAATGVGANELGRLSAPSWAQPPCSPQRRPPATRPLAAAHTEAPLPLPAPIPVTGGTPPKQQRPQPEYGAVVRFVPRPPSGG</sequence>
<feature type="compositionally biased region" description="Pro residues" evidence="2">
    <location>
        <begin position="287"/>
        <end position="297"/>
    </location>
</feature>
<dbReference type="SUPFAM" id="SSF140459">
    <property type="entry name" value="PE/PPE dimer-like"/>
    <property type="match status" value="1"/>
</dbReference>
<evidence type="ECO:0000256" key="2">
    <source>
        <dbReference type="SAM" id="MobiDB-lite"/>
    </source>
</evidence>
<evidence type="ECO:0000259" key="3">
    <source>
        <dbReference type="Pfam" id="PF00823"/>
    </source>
</evidence>
<feature type="domain" description="PPE" evidence="3">
    <location>
        <begin position="2"/>
        <end position="163"/>
    </location>
</feature>
<gene>
    <name evidence="4" type="ORF">BN000_00659</name>
</gene>
<dbReference type="Gene3D" id="1.20.1260.20">
    <property type="entry name" value="PPE superfamily"/>
    <property type="match status" value="1"/>
</dbReference>
<proteinExistence type="inferred from homology"/>
<evidence type="ECO:0000256" key="1">
    <source>
        <dbReference type="ARBA" id="ARBA00010652"/>
    </source>
</evidence>
<feature type="region of interest" description="Disordered" evidence="2">
    <location>
        <begin position="280"/>
        <end position="346"/>
    </location>
</feature>
<dbReference type="RefSeq" id="WP_090418415.1">
    <property type="nucleotide sequence ID" value="NZ_CTEC01000001.1"/>
</dbReference>
<name>A0A0U1CX95_9MYCO</name>
<dbReference type="Pfam" id="PF00823">
    <property type="entry name" value="PPE"/>
    <property type="match status" value="1"/>
</dbReference>
<organism evidence="4 5">
    <name type="scientific">Mycobacterium europaeum</name>
    <dbReference type="NCBI Taxonomy" id="761804"/>
    <lineage>
        <taxon>Bacteria</taxon>
        <taxon>Bacillati</taxon>
        <taxon>Actinomycetota</taxon>
        <taxon>Actinomycetes</taxon>
        <taxon>Mycobacteriales</taxon>
        <taxon>Mycobacteriaceae</taxon>
        <taxon>Mycobacterium</taxon>
        <taxon>Mycobacterium simiae complex</taxon>
    </lineage>
</organism>
<dbReference type="GO" id="GO:0052572">
    <property type="term" value="P:response to host immune response"/>
    <property type="evidence" value="ECO:0007669"/>
    <property type="project" value="TreeGrafter"/>
</dbReference>
<dbReference type="FunFam" id="1.20.1260.20:FF:000001">
    <property type="entry name" value="PPE family protein PPE41"/>
    <property type="match status" value="1"/>
</dbReference>
<evidence type="ECO:0000313" key="5">
    <source>
        <dbReference type="Proteomes" id="UP000199601"/>
    </source>
</evidence>
<accession>A0A0U1CX95</accession>
<evidence type="ECO:0000313" key="4">
    <source>
        <dbReference type="EMBL" id="CQD03826.1"/>
    </source>
</evidence>
<dbReference type="Proteomes" id="UP000199601">
    <property type="component" value="Unassembled WGS sequence"/>
</dbReference>
<dbReference type="EMBL" id="CTEC01000001">
    <property type="protein sequence ID" value="CQD03826.1"/>
    <property type="molecule type" value="Genomic_DNA"/>
</dbReference>
<dbReference type="InterPro" id="IPR000030">
    <property type="entry name" value="PPE_dom"/>
</dbReference>
<keyword evidence="5" id="KW-1185">Reference proteome</keyword>
<protein>
    <submittedName>
        <fullName evidence="4">PPE family protein</fullName>
    </submittedName>
</protein>
<dbReference type="PANTHER" id="PTHR46766:SF1">
    <property type="entry name" value="GLUTAMINE-RICH PROTEIN 2"/>
    <property type="match status" value="1"/>
</dbReference>
<reference evidence="5" key="1">
    <citation type="submission" date="2015-03" db="EMBL/GenBank/DDBJ databases">
        <authorList>
            <person name="Urmite Genomes"/>
        </authorList>
    </citation>
    <scope>NUCLEOTIDE SEQUENCE [LARGE SCALE GENOMIC DNA]</scope>
    <source>
        <strain evidence="5">CSUR P1344</strain>
    </source>
</reference>
<dbReference type="AlphaFoldDB" id="A0A0U1CX95"/>
<comment type="similarity">
    <text evidence="1">Belongs to the mycobacterial PPE family.</text>
</comment>
<dbReference type="InterPro" id="IPR038332">
    <property type="entry name" value="PPE_sf"/>
</dbReference>